<evidence type="ECO:0000256" key="2">
    <source>
        <dbReference type="ARBA" id="ARBA00022598"/>
    </source>
</evidence>
<dbReference type="PANTHER" id="PTHR23132">
    <property type="entry name" value="D-ALANINE--D-ALANINE LIGASE"/>
    <property type="match status" value="1"/>
</dbReference>
<evidence type="ECO:0000313" key="7">
    <source>
        <dbReference type="Proteomes" id="UP000034544"/>
    </source>
</evidence>
<comment type="caution">
    <text evidence="6">The sequence shown here is derived from an EMBL/GenBank/DDBJ whole genome shotgun (WGS) entry which is preliminary data.</text>
</comment>
<dbReference type="Pfam" id="PF07478">
    <property type="entry name" value="Dala_Dala_lig_C"/>
    <property type="match status" value="1"/>
</dbReference>
<keyword evidence="3" id="KW-0067">ATP-binding</keyword>
<dbReference type="Gene3D" id="3.30.470.20">
    <property type="entry name" value="ATP-grasp fold, B domain"/>
    <property type="match status" value="1"/>
</dbReference>
<dbReference type="GO" id="GO:0008716">
    <property type="term" value="F:D-alanine-D-alanine ligase activity"/>
    <property type="evidence" value="ECO:0007669"/>
    <property type="project" value="InterPro"/>
</dbReference>
<dbReference type="AlphaFoldDB" id="A0A0G0YDI4"/>
<dbReference type="PANTHER" id="PTHR23132:SF23">
    <property type="entry name" value="D-ALANINE--D-ALANINE LIGASE B"/>
    <property type="match status" value="1"/>
</dbReference>
<dbReference type="InterPro" id="IPR011761">
    <property type="entry name" value="ATP-grasp"/>
</dbReference>
<sequence length="399" mass="45561">MENADRNNLTPQNGNGNSNGNGNGYAELPKTVAIVYSDARREYFPTEEQYITEAEAEKDAYIISKYAERLGVNAYTVPGNADLPENLKNLKPEMVFNLVDSIKGYEYLSSAIPGILESLELPYTGADILGLALNYNKFLVKKLLHQFKVPVPNFQLFLTSSDPLDHNLRFPLIVKLNEIHGAVEITKDSVVENEKAMRARIKYLLDTYKQAVLVEEYIVGREITAYVLEGLNRKVYLAEKVFNKPDEKYVFLTFDDQWVNKNETFKYEKYDDPYLKELVLTAFDAIKLMDYGKFDIRRDGSGRYFFIDANANPAFGPKECQTAMGYILEDLYKIPFPDILKRLMLNTLKCPPKPLGCEPSALTTEPRTRAPLFYSIFPLRPSYLAVAVIKFHYGTKVQH</sequence>
<proteinExistence type="inferred from homology"/>
<dbReference type="SUPFAM" id="SSF56059">
    <property type="entry name" value="Glutathione synthetase ATP-binding domain-like"/>
    <property type="match status" value="1"/>
</dbReference>
<evidence type="ECO:0000256" key="3">
    <source>
        <dbReference type="PROSITE-ProRule" id="PRU00409"/>
    </source>
</evidence>
<dbReference type="GO" id="GO:0046872">
    <property type="term" value="F:metal ion binding"/>
    <property type="evidence" value="ECO:0007669"/>
    <property type="project" value="InterPro"/>
</dbReference>
<dbReference type="Proteomes" id="UP000034544">
    <property type="component" value="Unassembled WGS sequence"/>
</dbReference>
<organism evidence="6 7">
    <name type="scientific">candidate division WWE3 bacterium GW2011_GWE1_41_27</name>
    <dbReference type="NCBI Taxonomy" id="1619131"/>
    <lineage>
        <taxon>Bacteria</taxon>
        <taxon>Katanobacteria</taxon>
    </lineage>
</organism>
<feature type="region of interest" description="Disordered" evidence="4">
    <location>
        <begin position="1"/>
        <end position="25"/>
    </location>
</feature>
<feature type="domain" description="ATP-grasp" evidence="5">
    <location>
        <begin position="141"/>
        <end position="345"/>
    </location>
</feature>
<reference evidence="6 7" key="1">
    <citation type="journal article" date="2015" name="Nature">
        <title>rRNA introns, odd ribosomes, and small enigmatic genomes across a large radiation of phyla.</title>
        <authorList>
            <person name="Brown C.T."/>
            <person name="Hug L.A."/>
            <person name="Thomas B.C."/>
            <person name="Sharon I."/>
            <person name="Castelle C.J."/>
            <person name="Singh A."/>
            <person name="Wilkins M.J."/>
            <person name="Williams K.H."/>
            <person name="Banfield J.F."/>
        </authorList>
    </citation>
    <scope>NUCLEOTIDE SEQUENCE [LARGE SCALE GENOMIC DNA]</scope>
</reference>
<evidence type="ECO:0000313" key="6">
    <source>
        <dbReference type="EMBL" id="KKS07621.1"/>
    </source>
</evidence>
<protein>
    <submittedName>
        <fullName evidence="6">D-alanine-D-alanine ligase</fullName>
    </submittedName>
</protein>
<name>A0A0G0YDI4_UNCKA</name>
<accession>A0A0G0YDI4</accession>
<keyword evidence="2 6" id="KW-0436">Ligase</keyword>
<evidence type="ECO:0000259" key="5">
    <source>
        <dbReference type="PROSITE" id="PS50975"/>
    </source>
</evidence>
<dbReference type="EMBL" id="LCBF01000004">
    <property type="protein sequence ID" value="KKS07621.1"/>
    <property type="molecule type" value="Genomic_DNA"/>
</dbReference>
<dbReference type="InterPro" id="IPR011095">
    <property type="entry name" value="Dala_Dala_lig_C"/>
</dbReference>
<evidence type="ECO:0000256" key="4">
    <source>
        <dbReference type="SAM" id="MobiDB-lite"/>
    </source>
</evidence>
<keyword evidence="3" id="KW-0547">Nucleotide-binding</keyword>
<dbReference type="GO" id="GO:0005524">
    <property type="term" value="F:ATP binding"/>
    <property type="evidence" value="ECO:0007669"/>
    <property type="project" value="UniProtKB-UniRule"/>
</dbReference>
<comment type="similarity">
    <text evidence="1">Belongs to the D-alanine--D-alanine ligase family.</text>
</comment>
<gene>
    <name evidence="6" type="ORF">UU59_C0004G0011</name>
</gene>
<feature type="compositionally biased region" description="Polar residues" evidence="4">
    <location>
        <begin position="1"/>
        <end position="12"/>
    </location>
</feature>
<dbReference type="PROSITE" id="PS50975">
    <property type="entry name" value="ATP_GRASP"/>
    <property type="match status" value="1"/>
</dbReference>
<evidence type="ECO:0000256" key="1">
    <source>
        <dbReference type="ARBA" id="ARBA00010871"/>
    </source>
</evidence>